<reference evidence="3" key="1">
    <citation type="submission" date="2023-06" db="EMBL/GenBank/DDBJ databases">
        <title>Survivors Of The Sea: Transcriptome response of Skeletonema marinoi to long-term dormancy.</title>
        <authorList>
            <person name="Pinder M.I.M."/>
            <person name="Kourtchenko O."/>
            <person name="Robertson E.K."/>
            <person name="Larsson T."/>
            <person name="Maumus F."/>
            <person name="Osuna-Cruz C.M."/>
            <person name="Vancaester E."/>
            <person name="Stenow R."/>
            <person name="Vandepoele K."/>
            <person name="Ploug H."/>
            <person name="Bruchert V."/>
            <person name="Godhe A."/>
            <person name="Topel M."/>
        </authorList>
    </citation>
    <scope>NUCLEOTIDE SEQUENCE</scope>
    <source>
        <strain evidence="3">R05AC</strain>
    </source>
</reference>
<dbReference type="AlphaFoldDB" id="A0AAD8Y127"/>
<dbReference type="Pfam" id="PF04938">
    <property type="entry name" value="SIP1"/>
    <property type="match status" value="1"/>
</dbReference>
<feature type="compositionally biased region" description="Basic and acidic residues" evidence="2">
    <location>
        <begin position="290"/>
        <end position="304"/>
    </location>
</feature>
<organism evidence="3 4">
    <name type="scientific">Skeletonema marinoi</name>
    <dbReference type="NCBI Taxonomy" id="267567"/>
    <lineage>
        <taxon>Eukaryota</taxon>
        <taxon>Sar</taxon>
        <taxon>Stramenopiles</taxon>
        <taxon>Ochrophyta</taxon>
        <taxon>Bacillariophyta</taxon>
        <taxon>Coscinodiscophyceae</taxon>
        <taxon>Thalassiosirophycidae</taxon>
        <taxon>Thalassiosirales</taxon>
        <taxon>Skeletonemataceae</taxon>
        <taxon>Skeletonema</taxon>
        <taxon>Skeletonema marinoi-dohrnii complex</taxon>
    </lineage>
</organism>
<dbReference type="PANTHER" id="PTHR12794">
    <property type="entry name" value="GEMIN2"/>
    <property type="match status" value="1"/>
</dbReference>
<feature type="compositionally biased region" description="Basic and acidic residues" evidence="2">
    <location>
        <begin position="137"/>
        <end position="155"/>
    </location>
</feature>
<gene>
    <name evidence="3" type="ORF">QTG54_012310</name>
</gene>
<evidence type="ECO:0000256" key="1">
    <source>
        <dbReference type="ARBA" id="ARBA00025758"/>
    </source>
</evidence>
<dbReference type="EMBL" id="JATAAI010000027">
    <property type="protein sequence ID" value="KAK1736865.1"/>
    <property type="molecule type" value="Genomic_DNA"/>
</dbReference>
<keyword evidence="4" id="KW-1185">Reference proteome</keyword>
<evidence type="ECO:0000313" key="4">
    <source>
        <dbReference type="Proteomes" id="UP001224775"/>
    </source>
</evidence>
<proteinExistence type="inferred from homology"/>
<dbReference type="InterPro" id="IPR035426">
    <property type="entry name" value="Gemin2/Brr1"/>
</dbReference>
<comment type="similarity">
    <text evidence="1">Belongs to the gemin-2 family.</text>
</comment>
<evidence type="ECO:0000313" key="3">
    <source>
        <dbReference type="EMBL" id="KAK1736865.1"/>
    </source>
</evidence>
<dbReference type="PANTHER" id="PTHR12794:SF0">
    <property type="entry name" value="GEM-ASSOCIATED PROTEIN 2"/>
    <property type="match status" value="1"/>
</dbReference>
<feature type="compositionally biased region" description="Basic residues" evidence="2">
    <location>
        <begin position="65"/>
        <end position="80"/>
    </location>
</feature>
<dbReference type="GO" id="GO:0005634">
    <property type="term" value="C:nucleus"/>
    <property type="evidence" value="ECO:0007669"/>
    <property type="project" value="TreeGrafter"/>
</dbReference>
<dbReference type="GO" id="GO:0000387">
    <property type="term" value="P:spliceosomal snRNP assembly"/>
    <property type="evidence" value="ECO:0007669"/>
    <property type="project" value="InterPro"/>
</dbReference>
<dbReference type="GO" id="GO:0032797">
    <property type="term" value="C:SMN complex"/>
    <property type="evidence" value="ECO:0007669"/>
    <property type="project" value="TreeGrafter"/>
</dbReference>
<dbReference type="Proteomes" id="UP001224775">
    <property type="component" value="Unassembled WGS sequence"/>
</dbReference>
<accession>A0AAD8Y127</accession>
<dbReference type="Gene3D" id="1.20.58.1070">
    <property type="match status" value="1"/>
</dbReference>
<name>A0AAD8Y127_9STRA</name>
<comment type="caution">
    <text evidence="3">The sequence shown here is derived from an EMBL/GenBank/DDBJ whole genome shotgun (WGS) entry which is preliminary data.</text>
</comment>
<feature type="region of interest" description="Disordered" evidence="2">
    <location>
        <begin position="128"/>
        <end position="158"/>
    </location>
</feature>
<sequence>MDAKHIEQDAVEASAEINSDFCGELIDLSTEAIAEDAEMLENIAYDTTLNKRPLNESVGDTSGSHHVRKKKKTNNNRKSNKKESKYDSTKLNDATTIEDLNTIDASAYLAWVNSQAGSLPSVFVAETQTDDNNNDTSDDKKNTDTATTAERKDDPIDGSAATLQILLSKQMDIMPPPSNRHIPPACNAATFHINGESPVNTAASETQNDTNNNTCSNWVSTTISSFSKLRSYLETQDALQKQNNDDTQLIRKVAVPKMKDRTGWHVFCLGREEAFGNQGGYFEEIDSENEQSKEESCKDKHDNVSDEVQPNNDAAEKETNISTYNPDNVPSDGHKPTSSLLLQIDQVLTRVLFHHHVYFLCEWKFPLTHQRAAWIYALLARMNKPWHRDECCAVRKVLRECCSRRWELSLPQEGDGSTVENDRKWEQLAMLNTLIAITGIYYEQGSNAGGDGMDLLFKTSSS</sequence>
<evidence type="ECO:0000256" key="2">
    <source>
        <dbReference type="SAM" id="MobiDB-lite"/>
    </source>
</evidence>
<feature type="region of interest" description="Disordered" evidence="2">
    <location>
        <begin position="286"/>
        <end position="335"/>
    </location>
</feature>
<protein>
    <submittedName>
        <fullName evidence="3">SIP1 domain-containing protein</fullName>
    </submittedName>
</protein>
<feature type="region of interest" description="Disordered" evidence="2">
    <location>
        <begin position="52"/>
        <end position="89"/>
    </location>
</feature>